<keyword evidence="1" id="KW-0472">Membrane</keyword>
<accession>A0A9D2C1E0</accession>
<dbReference type="InterPro" id="IPR008875">
    <property type="entry name" value="TraX"/>
</dbReference>
<dbReference type="Pfam" id="PF05857">
    <property type="entry name" value="TraX"/>
    <property type="match status" value="1"/>
</dbReference>
<dbReference type="Proteomes" id="UP000823915">
    <property type="component" value="Unassembled WGS sequence"/>
</dbReference>
<comment type="caution">
    <text evidence="2">The sequence shown here is derived from an EMBL/GenBank/DDBJ whole genome shotgun (WGS) entry which is preliminary data.</text>
</comment>
<feature type="transmembrane region" description="Helical" evidence="1">
    <location>
        <begin position="85"/>
        <end position="108"/>
    </location>
</feature>
<feature type="transmembrane region" description="Helical" evidence="1">
    <location>
        <begin position="205"/>
        <end position="225"/>
    </location>
</feature>
<proteinExistence type="predicted"/>
<evidence type="ECO:0000313" key="3">
    <source>
        <dbReference type="Proteomes" id="UP000823915"/>
    </source>
</evidence>
<gene>
    <name evidence="2" type="ORF">H9838_08705</name>
</gene>
<dbReference type="AlphaFoldDB" id="A0A9D2C1E0"/>
<feature type="transmembrane region" description="Helical" evidence="1">
    <location>
        <begin position="120"/>
        <end position="144"/>
    </location>
</feature>
<organism evidence="2 3">
    <name type="scientific">Candidatus Acutalibacter pullistercoris</name>
    <dbReference type="NCBI Taxonomy" id="2838418"/>
    <lineage>
        <taxon>Bacteria</taxon>
        <taxon>Bacillati</taxon>
        <taxon>Bacillota</taxon>
        <taxon>Clostridia</taxon>
        <taxon>Eubacteriales</taxon>
        <taxon>Acutalibacteraceae</taxon>
        <taxon>Acutalibacter</taxon>
    </lineage>
</organism>
<evidence type="ECO:0000313" key="2">
    <source>
        <dbReference type="EMBL" id="HIY27234.1"/>
    </source>
</evidence>
<reference evidence="2" key="1">
    <citation type="journal article" date="2021" name="PeerJ">
        <title>Extensive microbial diversity within the chicken gut microbiome revealed by metagenomics and culture.</title>
        <authorList>
            <person name="Gilroy R."/>
            <person name="Ravi A."/>
            <person name="Getino M."/>
            <person name="Pursley I."/>
            <person name="Horton D.L."/>
            <person name="Alikhan N.F."/>
            <person name="Baker D."/>
            <person name="Gharbi K."/>
            <person name="Hall N."/>
            <person name="Watson M."/>
            <person name="Adriaenssens E.M."/>
            <person name="Foster-Nyarko E."/>
            <person name="Jarju S."/>
            <person name="Secka A."/>
            <person name="Antonio M."/>
            <person name="Oren A."/>
            <person name="Chaudhuri R.R."/>
            <person name="La Ragione R."/>
            <person name="Hildebrand F."/>
            <person name="Pallen M.J."/>
        </authorList>
    </citation>
    <scope>NUCLEOTIDE SEQUENCE</scope>
    <source>
        <strain evidence="2">1282</strain>
    </source>
</reference>
<dbReference type="EMBL" id="DXDU01000137">
    <property type="protein sequence ID" value="HIY27234.1"/>
    <property type="molecule type" value="Genomic_DNA"/>
</dbReference>
<keyword evidence="1" id="KW-0812">Transmembrane</keyword>
<sequence length="228" mass="25925">MNSNQLKLIAVAAMLVDHAAVVFAPEDFPGLWLLRLVGRMTAPIMCYLIAEGYYHTHNLKRYMGRLFLMGLVSHVPHNLCMGYDLLAFWEATDVMFSLLLGLAALAIWEREGPALWQKGLLIGLCCLVAYSADWNYIAVLWILGFGMFRGSPALQMAAFSLVGVLYLLQPLVYGTSFPYISRLGIFLVIPLLLRYNGQRGRRSRLIQWGFYWFYPVHLLVLYLLGRVV</sequence>
<evidence type="ECO:0000256" key="1">
    <source>
        <dbReference type="SAM" id="Phobius"/>
    </source>
</evidence>
<reference evidence="2" key="2">
    <citation type="submission" date="2021-04" db="EMBL/GenBank/DDBJ databases">
        <authorList>
            <person name="Gilroy R."/>
        </authorList>
    </citation>
    <scope>NUCLEOTIDE SEQUENCE</scope>
    <source>
        <strain evidence="2">1282</strain>
    </source>
</reference>
<name>A0A9D2C1E0_9FIRM</name>
<protein>
    <submittedName>
        <fullName evidence="2">Conjugal transfer protein TraX</fullName>
    </submittedName>
</protein>
<keyword evidence="1" id="KW-1133">Transmembrane helix</keyword>
<feature type="transmembrane region" description="Helical" evidence="1">
    <location>
        <begin position="164"/>
        <end position="193"/>
    </location>
</feature>